<evidence type="ECO:0000256" key="1">
    <source>
        <dbReference type="SAM" id="MobiDB-lite"/>
    </source>
</evidence>
<sequence>MVSSHTFRLLSWTSFLSLPILGALTVVPPTWAQETMNPANPVETSPEADPNQSQSPDNLRPLATDNSLLSIPAGKRLMEEARQAVAEQNYPLAMERLQSSREIFNQLSNFYQQLATSFSGINNQIAENQRLLALESAEMRDEATYQLALVHRANNQPELSVPLLIQIIRSQQPTRDLGQKAYQQLFELGFVDAPYTAGTEGDPTSFTGP</sequence>
<feature type="region of interest" description="Disordered" evidence="1">
    <location>
        <begin position="35"/>
        <end position="64"/>
    </location>
</feature>
<evidence type="ECO:0000313" key="2">
    <source>
        <dbReference type="EMBL" id="HGG03466.1"/>
    </source>
</evidence>
<comment type="caution">
    <text evidence="2">The sequence shown here is derived from an EMBL/GenBank/DDBJ whole genome shotgun (WGS) entry which is preliminary data.</text>
</comment>
<proteinExistence type="predicted"/>
<reference evidence="2" key="1">
    <citation type="journal article" date="2020" name="mSystems">
        <title>Genome- and Community-Level Interaction Insights into Carbon Utilization and Element Cycling Functions of Hydrothermarchaeota in Hydrothermal Sediment.</title>
        <authorList>
            <person name="Zhou Z."/>
            <person name="Liu Y."/>
            <person name="Xu W."/>
            <person name="Pan J."/>
            <person name="Luo Z.H."/>
            <person name="Li M."/>
        </authorList>
    </citation>
    <scope>NUCLEOTIDE SEQUENCE [LARGE SCALE GENOMIC DNA]</scope>
    <source>
        <strain evidence="2">SpSt-374</strain>
    </source>
</reference>
<gene>
    <name evidence="2" type="ORF">ENR15_23215</name>
</gene>
<protein>
    <submittedName>
        <fullName evidence="2">Uncharacterized protein</fullName>
    </submittedName>
</protein>
<accession>A0A7C3ZXE3</accession>
<dbReference type="EMBL" id="DSPX01000239">
    <property type="protein sequence ID" value="HGG03466.1"/>
    <property type="molecule type" value="Genomic_DNA"/>
</dbReference>
<name>A0A7C3ZXE3_9CYAN</name>
<organism evidence="2">
    <name type="scientific">Planktothricoides sp. SpSt-374</name>
    <dbReference type="NCBI Taxonomy" id="2282167"/>
    <lineage>
        <taxon>Bacteria</taxon>
        <taxon>Bacillati</taxon>
        <taxon>Cyanobacteriota</taxon>
        <taxon>Cyanophyceae</taxon>
        <taxon>Oscillatoriophycideae</taxon>
        <taxon>Oscillatoriales</taxon>
        <taxon>Oscillatoriaceae</taxon>
        <taxon>Planktothricoides</taxon>
    </lineage>
</organism>
<dbReference type="AlphaFoldDB" id="A0A7C3ZXE3"/>